<dbReference type="RefSeq" id="WP_268060504.1">
    <property type="nucleotide sequence ID" value="NZ_JAPQFJ010000004.1"/>
</dbReference>
<evidence type="ECO:0000313" key="6">
    <source>
        <dbReference type="Proteomes" id="UP001144612"/>
    </source>
</evidence>
<dbReference type="PANTHER" id="PTHR30363:SF51">
    <property type="entry name" value="HTH-TYPE TRANSCRIPTIONAL REPRESSOR GLCR"/>
    <property type="match status" value="1"/>
</dbReference>
<evidence type="ECO:0000256" key="3">
    <source>
        <dbReference type="ARBA" id="ARBA00023163"/>
    </source>
</evidence>
<evidence type="ECO:0000256" key="1">
    <source>
        <dbReference type="ARBA" id="ARBA00023015"/>
    </source>
</evidence>
<dbReference type="Pfam" id="PF00455">
    <property type="entry name" value="DeoRC"/>
    <property type="match status" value="1"/>
</dbReference>
<name>A0ABT4D743_9CLOT</name>
<dbReference type="Gene3D" id="1.10.10.10">
    <property type="entry name" value="Winged helix-like DNA-binding domain superfamily/Winged helix DNA-binding domain"/>
    <property type="match status" value="1"/>
</dbReference>
<dbReference type="InterPro" id="IPR018356">
    <property type="entry name" value="Tscrpt_reg_HTH_DeoR_CS"/>
</dbReference>
<dbReference type="InterPro" id="IPR001034">
    <property type="entry name" value="DeoR_HTH"/>
</dbReference>
<dbReference type="SUPFAM" id="SSF46785">
    <property type="entry name" value="Winged helix' DNA-binding domain"/>
    <property type="match status" value="1"/>
</dbReference>
<dbReference type="InterPro" id="IPR036388">
    <property type="entry name" value="WH-like_DNA-bd_sf"/>
</dbReference>
<dbReference type="SMART" id="SM01134">
    <property type="entry name" value="DeoRC"/>
    <property type="match status" value="1"/>
</dbReference>
<dbReference type="Pfam" id="PF08220">
    <property type="entry name" value="HTH_DeoR"/>
    <property type="match status" value="1"/>
</dbReference>
<keyword evidence="2 5" id="KW-0238">DNA-binding</keyword>
<dbReference type="PROSITE" id="PS00894">
    <property type="entry name" value="HTH_DEOR_1"/>
    <property type="match status" value="1"/>
</dbReference>
<dbReference type="InterPro" id="IPR037171">
    <property type="entry name" value="NagB/RpiA_transferase-like"/>
</dbReference>
<dbReference type="SMART" id="SM00420">
    <property type="entry name" value="HTH_DEOR"/>
    <property type="match status" value="1"/>
</dbReference>
<comment type="caution">
    <text evidence="5">The sequence shown here is derived from an EMBL/GenBank/DDBJ whole genome shotgun (WGS) entry which is preliminary data.</text>
</comment>
<dbReference type="Proteomes" id="UP001144612">
    <property type="component" value="Unassembled WGS sequence"/>
</dbReference>
<keyword evidence="3" id="KW-0804">Transcription</keyword>
<evidence type="ECO:0000313" key="5">
    <source>
        <dbReference type="EMBL" id="MCY6958094.1"/>
    </source>
</evidence>
<protein>
    <submittedName>
        <fullName evidence="5">DeoR/GlpR family DNA-binding transcription regulator</fullName>
    </submittedName>
</protein>
<dbReference type="InterPro" id="IPR050313">
    <property type="entry name" value="Carb_Metab_HTH_regulators"/>
</dbReference>
<proteinExistence type="predicted"/>
<reference evidence="5" key="1">
    <citation type="submission" date="2022-12" db="EMBL/GenBank/DDBJ databases">
        <title>Clostridium sp. nov., isolated from industrial wastewater.</title>
        <authorList>
            <person name="Jiayan W."/>
        </authorList>
    </citation>
    <scope>NUCLEOTIDE SEQUENCE</scope>
    <source>
        <strain evidence="5">ZC22-4</strain>
    </source>
</reference>
<dbReference type="GO" id="GO:0003677">
    <property type="term" value="F:DNA binding"/>
    <property type="evidence" value="ECO:0007669"/>
    <property type="project" value="UniProtKB-KW"/>
</dbReference>
<sequence length="259" mass="28980">MFAEERRELILSKVKLLGRVFVKDLAEECGVSIDTIRRDLTFMEKKGLLKRTHGGAVPLSKVRRLPMDEKIRYSEGTEHQNAVAKLASTYIEQGDTVFIGGASIHYVLLKYLPKDREFTVITNSLTIAQKLKSINNIETYIVCGKIKSEEGMVDVLSTDFIRGLRIDIAFLTGGGISAKHGLSSSTPEGAIFQRTVAEVSRRKICLANFDKVGTEFFSKTIDIKELDILITDWEAPDEEINKIEKLGIKVLTAKQIKNT</sequence>
<accession>A0ABT4D743</accession>
<dbReference type="SUPFAM" id="SSF100950">
    <property type="entry name" value="NagB/RpiA/CoA transferase-like"/>
    <property type="match status" value="1"/>
</dbReference>
<dbReference type="PROSITE" id="PS51000">
    <property type="entry name" value="HTH_DEOR_2"/>
    <property type="match status" value="1"/>
</dbReference>
<feature type="domain" description="HTH deoR-type" evidence="4">
    <location>
        <begin position="3"/>
        <end position="58"/>
    </location>
</feature>
<dbReference type="PANTHER" id="PTHR30363">
    <property type="entry name" value="HTH-TYPE TRANSCRIPTIONAL REGULATOR SRLR-RELATED"/>
    <property type="match status" value="1"/>
</dbReference>
<organism evidence="5 6">
    <name type="scientific">Clostridium brassicae</name>
    <dbReference type="NCBI Taxonomy" id="2999072"/>
    <lineage>
        <taxon>Bacteria</taxon>
        <taxon>Bacillati</taxon>
        <taxon>Bacillota</taxon>
        <taxon>Clostridia</taxon>
        <taxon>Eubacteriales</taxon>
        <taxon>Clostridiaceae</taxon>
        <taxon>Clostridium</taxon>
    </lineage>
</organism>
<keyword evidence="1" id="KW-0805">Transcription regulation</keyword>
<dbReference type="EMBL" id="JAPQFJ010000004">
    <property type="protein sequence ID" value="MCY6958094.1"/>
    <property type="molecule type" value="Genomic_DNA"/>
</dbReference>
<dbReference type="PRINTS" id="PR00037">
    <property type="entry name" value="HTHLACR"/>
</dbReference>
<dbReference type="InterPro" id="IPR036390">
    <property type="entry name" value="WH_DNA-bd_sf"/>
</dbReference>
<dbReference type="InterPro" id="IPR014036">
    <property type="entry name" value="DeoR-like_C"/>
</dbReference>
<gene>
    <name evidence="5" type="ORF">OW729_05665</name>
</gene>
<evidence type="ECO:0000256" key="2">
    <source>
        <dbReference type="ARBA" id="ARBA00023125"/>
    </source>
</evidence>
<evidence type="ECO:0000259" key="4">
    <source>
        <dbReference type="PROSITE" id="PS51000"/>
    </source>
</evidence>
<dbReference type="Gene3D" id="3.40.50.1360">
    <property type="match status" value="1"/>
</dbReference>
<keyword evidence="6" id="KW-1185">Reference proteome</keyword>